<proteinExistence type="predicted"/>
<dbReference type="Proteomes" id="UP000694402">
    <property type="component" value="Unassembled WGS sequence"/>
</dbReference>
<reference evidence="2" key="2">
    <citation type="submission" date="2025-09" db="UniProtKB">
        <authorList>
            <consortium name="Ensembl"/>
        </authorList>
    </citation>
    <scope>IDENTIFICATION</scope>
</reference>
<evidence type="ECO:0000313" key="2">
    <source>
        <dbReference type="Ensembl" id="ENSOTSP00005025750.2"/>
    </source>
</evidence>
<dbReference type="PANTHER" id="PTHR28398:SF1">
    <property type="entry name" value="SYNAPTONEMAL COMPLEX CENTRAL ELEMENT PROTEIN 2"/>
    <property type="match status" value="1"/>
</dbReference>
<feature type="region of interest" description="Disordered" evidence="1">
    <location>
        <begin position="39"/>
        <end position="117"/>
    </location>
</feature>
<dbReference type="GO" id="GO:0000801">
    <property type="term" value="C:central element"/>
    <property type="evidence" value="ECO:0007669"/>
    <property type="project" value="InterPro"/>
</dbReference>
<protein>
    <recommendedName>
        <fullName evidence="4">Synaptonemal complex central element protein 2</fullName>
    </recommendedName>
</protein>
<dbReference type="Ensembl" id="ENSOTST00005027821.2">
    <property type="protein sequence ID" value="ENSOTSP00005025750.2"/>
    <property type="gene ID" value="ENSOTSG00005012145.2"/>
</dbReference>
<evidence type="ECO:0008006" key="4">
    <source>
        <dbReference type="Google" id="ProtNLM"/>
    </source>
</evidence>
<feature type="compositionally biased region" description="Basic and acidic residues" evidence="1">
    <location>
        <begin position="56"/>
        <end position="67"/>
    </location>
</feature>
<dbReference type="GO" id="GO:0007130">
    <property type="term" value="P:synaptonemal complex assembly"/>
    <property type="evidence" value="ECO:0007669"/>
    <property type="project" value="InterPro"/>
</dbReference>
<dbReference type="InterPro" id="IPR034609">
    <property type="entry name" value="Syce2"/>
</dbReference>
<gene>
    <name evidence="2" type="primary">SYCE2</name>
</gene>
<keyword evidence="3" id="KW-1185">Reference proteome</keyword>
<dbReference type="PANTHER" id="PTHR28398">
    <property type="entry name" value="SYNAPTONEMAL COMPLEX CENTRAL ELEMENT PROTEIN 2"/>
    <property type="match status" value="1"/>
</dbReference>
<dbReference type="AlphaFoldDB" id="A0A8C8LLA7"/>
<feature type="compositionally biased region" description="Polar residues" evidence="1">
    <location>
        <begin position="85"/>
        <end position="117"/>
    </location>
</feature>
<reference evidence="2" key="1">
    <citation type="submission" date="2025-08" db="UniProtKB">
        <authorList>
            <consortium name="Ensembl"/>
        </authorList>
    </citation>
    <scope>IDENTIFICATION</scope>
</reference>
<evidence type="ECO:0000256" key="1">
    <source>
        <dbReference type="SAM" id="MobiDB-lite"/>
    </source>
</evidence>
<accession>A0A8C8LLA7</accession>
<dbReference type="GeneTree" id="ENSGT00940000168682"/>
<evidence type="ECO:0000313" key="3">
    <source>
        <dbReference type="Proteomes" id="UP000694402"/>
    </source>
</evidence>
<organism evidence="2 3">
    <name type="scientific">Oncorhynchus tshawytscha</name>
    <name type="common">Chinook salmon</name>
    <name type="synonym">Salmo tshawytscha</name>
    <dbReference type="NCBI Taxonomy" id="74940"/>
    <lineage>
        <taxon>Eukaryota</taxon>
        <taxon>Metazoa</taxon>
        <taxon>Chordata</taxon>
        <taxon>Craniata</taxon>
        <taxon>Vertebrata</taxon>
        <taxon>Euteleostomi</taxon>
        <taxon>Actinopterygii</taxon>
        <taxon>Neopterygii</taxon>
        <taxon>Teleostei</taxon>
        <taxon>Protacanthopterygii</taxon>
        <taxon>Salmoniformes</taxon>
        <taxon>Salmonidae</taxon>
        <taxon>Salmoninae</taxon>
        <taxon>Oncorhynchus</taxon>
    </lineage>
</organism>
<name>A0A8C8LLA7_ONCTS</name>
<sequence length="224" mass="24978">MSSRDSIRSPPFYYAPFKENVSSFAETTFMKMSQLFFGKPAPTFQSTPKPGHHPSSPKDPEQGHGPDQDIPDETFSFVTLDESHGQQSEDSGIDISNISNRRNVHNSTSSELPGEETTTVLSSTIEEIGKKAQDLIERINQSRAMDQEIMTTFENKLMNKVSEVCQQVKEQMFSSYEEHGCGMEANLQELSEVLERSSQLSMELQGASQTLSAINNSLQQTAEN</sequence>